<name>A0A3L6FAJ4_MAIZE</name>
<organism evidence="1 2">
    <name type="scientific">Zea mays</name>
    <name type="common">Maize</name>
    <dbReference type="NCBI Taxonomy" id="4577"/>
    <lineage>
        <taxon>Eukaryota</taxon>
        <taxon>Viridiplantae</taxon>
        <taxon>Streptophyta</taxon>
        <taxon>Embryophyta</taxon>
        <taxon>Tracheophyta</taxon>
        <taxon>Spermatophyta</taxon>
        <taxon>Magnoliopsida</taxon>
        <taxon>Liliopsida</taxon>
        <taxon>Poales</taxon>
        <taxon>Poaceae</taxon>
        <taxon>PACMAD clade</taxon>
        <taxon>Panicoideae</taxon>
        <taxon>Andropogonodae</taxon>
        <taxon>Andropogoneae</taxon>
        <taxon>Tripsacinae</taxon>
        <taxon>Zea</taxon>
    </lineage>
</organism>
<dbReference type="Gene3D" id="2.60.40.1820">
    <property type="match status" value="1"/>
</dbReference>
<dbReference type="AlphaFoldDB" id="A0A3L6FAJ4"/>
<accession>A0A3L6FAJ4</accession>
<dbReference type="InterPro" id="IPR045206">
    <property type="entry name" value="Maestro_heat-like_prot"/>
</dbReference>
<proteinExistence type="predicted"/>
<gene>
    <name evidence="1" type="primary">SGR6_1</name>
    <name evidence="1" type="ORF">Zm00014a_002580</name>
</gene>
<reference evidence="1 2" key="1">
    <citation type="journal article" date="2018" name="Nat. Genet.">
        <title>Extensive intraspecific gene order and gene structural variations between Mo17 and other maize genomes.</title>
        <authorList>
            <person name="Sun S."/>
            <person name="Zhou Y."/>
            <person name="Chen J."/>
            <person name="Shi J."/>
            <person name="Zhao H."/>
            <person name="Zhao H."/>
            <person name="Song W."/>
            <person name="Zhang M."/>
            <person name="Cui Y."/>
            <person name="Dong X."/>
            <person name="Liu H."/>
            <person name="Ma X."/>
            <person name="Jiao Y."/>
            <person name="Wang B."/>
            <person name="Wei X."/>
            <person name="Stein J.C."/>
            <person name="Glaubitz J.C."/>
            <person name="Lu F."/>
            <person name="Yu G."/>
            <person name="Liang C."/>
            <person name="Fengler K."/>
            <person name="Li B."/>
            <person name="Rafalski A."/>
            <person name="Schnable P.S."/>
            <person name="Ware D.H."/>
            <person name="Buckler E.S."/>
            <person name="Lai J."/>
        </authorList>
    </citation>
    <scope>NUCLEOTIDE SEQUENCE [LARGE SCALE GENOMIC DNA]</scope>
    <source>
        <strain evidence="2">cv. Missouri 17</strain>
        <tissue evidence="1">Seedling</tissue>
    </source>
</reference>
<comment type="caution">
    <text evidence="1">The sequence shown here is derived from an EMBL/GenBank/DDBJ whole genome shotgun (WGS) entry which is preliminary data.</text>
</comment>
<dbReference type="Proteomes" id="UP000251960">
    <property type="component" value="Chromosome 3"/>
</dbReference>
<sequence length="287" mass="31823">MAEAWEKAMVVVLRGDVAGSLLAKTTQGHADVLLLDSNGWIAARGSTKLELPLKVSYDFIVMLMKDLLGDRGIDYLLEVGLAIDLPTIVTFISLTDMHSAKSSFHLNLKQISCLAENTNHVVVFDEVLSVAGKDICTKDIPRIRGGWAIQDVFYSFSQHKELALLFLEYTLSILHKEPVIINSSEKRESTSESLADDCILQATMFALNAFMRYWSPFDGSLLMLRMVGTFSSADFTYFKKTSKLYRGGGKIGKQAVEKSYPSVLSGLILKLESLNGVAKLGRNELLW</sequence>
<dbReference type="PANTHER" id="PTHR23120">
    <property type="entry name" value="MAESTRO-RELATED HEAT DOMAIN-CONTAINING"/>
    <property type="match status" value="1"/>
</dbReference>
<dbReference type="ExpressionAtlas" id="A0A3L6FAJ4">
    <property type="expression patterns" value="baseline and differential"/>
</dbReference>
<dbReference type="EMBL" id="NCVQ01000004">
    <property type="protein sequence ID" value="PWZ30254.1"/>
    <property type="molecule type" value="Genomic_DNA"/>
</dbReference>
<evidence type="ECO:0000313" key="1">
    <source>
        <dbReference type="EMBL" id="PWZ30254.1"/>
    </source>
</evidence>
<dbReference type="PANTHER" id="PTHR23120:SF0">
    <property type="entry name" value="MAESTRO HEAT-LIKE REPEAT FAMILY MEMBER 1"/>
    <property type="match status" value="1"/>
</dbReference>
<evidence type="ECO:0000313" key="2">
    <source>
        <dbReference type="Proteomes" id="UP000251960"/>
    </source>
</evidence>
<dbReference type="SUPFAM" id="SSF117070">
    <property type="entry name" value="LEA14-like"/>
    <property type="match status" value="1"/>
</dbReference>
<protein>
    <submittedName>
        <fullName evidence="1">Protein SHOOT GRAVITROPISM 6</fullName>
    </submittedName>
</protein>